<name>A0A1M6U246_9BACT</name>
<dbReference type="OrthoDB" id="9180677at2"/>
<protein>
    <submittedName>
        <fullName evidence="2">Mannose-6-phosphate isomerase, cupin superfamily</fullName>
    </submittedName>
</protein>
<dbReference type="InterPro" id="IPR014710">
    <property type="entry name" value="RmlC-like_jellyroll"/>
</dbReference>
<sequence length="119" mass="12931">MIKTEYDHIAPYVTKDQTLIRELLHPAVHGGGRTSLAEAVLAPGLVSELHLHEAVEEIYHVTQGSGVMTLGAEKLEVRRGSTALIPPGTPHQVENTGDGDMRILCICSPPYSHEDTKLL</sequence>
<dbReference type="RefSeq" id="WP_073477832.1">
    <property type="nucleotide sequence ID" value="NZ_FQZU01000029.1"/>
</dbReference>
<dbReference type="PANTHER" id="PTHR36114:SF4">
    <property type="entry name" value="CUPIN 2 CONSERVED BARREL DOMAIN-CONTAINING PROTEIN"/>
    <property type="match status" value="1"/>
</dbReference>
<dbReference type="CDD" id="cd02214">
    <property type="entry name" value="cupin_MJ1618"/>
    <property type="match status" value="1"/>
</dbReference>
<dbReference type="PANTHER" id="PTHR36114">
    <property type="entry name" value="16.7 KDA PROTEIN IN WHIE LOCUS"/>
    <property type="match status" value="1"/>
</dbReference>
<accession>A0A1M6U246</accession>
<dbReference type="GO" id="GO:0016853">
    <property type="term" value="F:isomerase activity"/>
    <property type="evidence" value="ECO:0007669"/>
    <property type="project" value="UniProtKB-KW"/>
</dbReference>
<dbReference type="InterPro" id="IPR013096">
    <property type="entry name" value="Cupin_2"/>
</dbReference>
<dbReference type="Gene3D" id="2.60.120.10">
    <property type="entry name" value="Jelly Rolls"/>
    <property type="match status" value="1"/>
</dbReference>
<organism evidence="2 3">
    <name type="scientific">Desulfatibacillum alkenivorans DSM 16219</name>
    <dbReference type="NCBI Taxonomy" id="1121393"/>
    <lineage>
        <taxon>Bacteria</taxon>
        <taxon>Pseudomonadati</taxon>
        <taxon>Thermodesulfobacteriota</taxon>
        <taxon>Desulfobacteria</taxon>
        <taxon>Desulfobacterales</taxon>
        <taxon>Desulfatibacillaceae</taxon>
        <taxon>Desulfatibacillum</taxon>
    </lineage>
</organism>
<dbReference type="InterPro" id="IPR052044">
    <property type="entry name" value="PKS_Associated_Protein"/>
</dbReference>
<evidence type="ECO:0000313" key="3">
    <source>
        <dbReference type="Proteomes" id="UP000183994"/>
    </source>
</evidence>
<proteinExistence type="predicted"/>
<dbReference type="STRING" id="1121393.SAMN02745216_03792"/>
<dbReference type="Pfam" id="PF07883">
    <property type="entry name" value="Cupin_2"/>
    <property type="match status" value="1"/>
</dbReference>
<dbReference type="EMBL" id="FQZU01000029">
    <property type="protein sequence ID" value="SHK63256.1"/>
    <property type="molecule type" value="Genomic_DNA"/>
</dbReference>
<dbReference type="SUPFAM" id="SSF51182">
    <property type="entry name" value="RmlC-like cupins"/>
    <property type="match status" value="1"/>
</dbReference>
<dbReference type="AlphaFoldDB" id="A0A1M6U246"/>
<dbReference type="Proteomes" id="UP000183994">
    <property type="component" value="Unassembled WGS sequence"/>
</dbReference>
<evidence type="ECO:0000259" key="1">
    <source>
        <dbReference type="Pfam" id="PF07883"/>
    </source>
</evidence>
<keyword evidence="3" id="KW-1185">Reference proteome</keyword>
<reference evidence="3" key="1">
    <citation type="submission" date="2016-11" db="EMBL/GenBank/DDBJ databases">
        <authorList>
            <person name="Varghese N."/>
            <person name="Submissions S."/>
        </authorList>
    </citation>
    <scope>NUCLEOTIDE SEQUENCE [LARGE SCALE GENOMIC DNA]</scope>
    <source>
        <strain evidence="3">DSM 16219</strain>
    </source>
</reference>
<gene>
    <name evidence="2" type="ORF">SAMN02745216_03792</name>
</gene>
<keyword evidence="2" id="KW-0413">Isomerase</keyword>
<dbReference type="InterPro" id="IPR011051">
    <property type="entry name" value="RmlC_Cupin_sf"/>
</dbReference>
<evidence type="ECO:0000313" key="2">
    <source>
        <dbReference type="EMBL" id="SHK63256.1"/>
    </source>
</evidence>
<feature type="domain" description="Cupin type-2" evidence="1">
    <location>
        <begin position="39"/>
        <end position="107"/>
    </location>
</feature>